<evidence type="ECO:0000259" key="1">
    <source>
        <dbReference type="Pfam" id="PF00381"/>
    </source>
</evidence>
<sequence length="97" mass="10859">MRIDWTYTLDQPWTLDRVLSFVAIANQYSSQIYLGAHGEKVNAKGLLGIVSWSMSLREHATIALQLDGIDAQEAFEGVSAYLHNQDDALHTTYSRSS</sequence>
<dbReference type="EMBL" id="LYPB01000085">
    <property type="protein sequence ID" value="OAS15102.1"/>
    <property type="molecule type" value="Genomic_DNA"/>
</dbReference>
<evidence type="ECO:0000313" key="3">
    <source>
        <dbReference type="Proteomes" id="UP000078454"/>
    </source>
</evidence>
<comment type="caution">
    <text evidence="2">The sequence shown here is derived from an EMBL/GenBank/DDBJ whole genome shotgun (WGS) entry which is preliminary data.</text>
</comment>
<gene>
    <name evidence="2" type="ORF">A8708_22505</name>
</gene>
<dbReference type="InterPro" id="IPR000032">
    <property type="entry name" value="HPr-like"/>
</dbReference>
<dbReference type="Gene3D" id="3.30.1340.10">
    <property type="entry name" value="HPr-like"/>
    <property type="match status" value="1"/>
</dbReference>
<accession>A0A198A1X7</accession>
<feature type="domain" description="HPr" evidence="1">
    <location>
        <begin position="21"/>
        <end position="83"/>
    </location>
</feature>
<organism evidence="2 3">
    <name type="scientific">Paenibacillus oryzisoli</name>
    <dbReference type="NCBI Taxonomy" id="1850517"/>
    <lineage>
        <taxon>Bacteria</taxon>
        <taxon>Bacillati</taxon>
        <taxon>Bacillota</taxon>
        <taxon>Bacilli</taxon>
        <taxon>Bacillales</taxon>
        <taxon>Paenibacillaceae</taxon>
        <taxon>Paenibacillus</taxon>
    </lineage>
</organism>
<dbReference type="InterPro" id="IPR035895">
    <property type="entry name" value="HPr-like_sf"/>
</dbReference>
<evidence type="ECO:0000313" key="2">
    <source>
        <dbReference type="EMBL" id="OAS15102.1"/>
    </source>
</evidence>
<dbReference type="AlphaFoldDB" id="A0A198A1X7"/>
<proteinExistence type="predicted"/>
<dbReference type="Pfam" id="PF00381">
    <property type="entry name" value="PTS-HPr"/>
    <property type="match status" value="1"/>
</dbReference>
<keyword evidence="3" id="KW-1185">Reference proteome</keyword>
<reference evidence="2 3" key="1">
    <citation type="submission" date="2016-05" db="EMBL/GenBank/DDBJ databases">
        <title>Paenibacillus sp. 1ZS3-15 nov., isolated from the rhizosphere soil.</title>
        <authorList>
            <person name="Zhang X.X."/>
            <person name="Zhang J."/>
        </authorList>
    </citation>
    <scope>NUCLEOTIDE SEQUENCE [LARGE SCALE GENOMIC DNA]</scope>
    <source>
        <strain evidence="2 3">1ZS3-15</strain>
    </source>
</reference>
<protein>
    <recommendedName>
        <fullName evidence="1">HPr domain-containing protein</fullName>
    </recommendedName>
</protein>
<dbReference type="RefSeq" id="WP_068668672.1">
    <property type="nucleotide sequence ID" value="NZ_LYPB01000085.1"/>
</dbReference>
<dbReference type="Proteomes" id="UP000078454">
    <property type="component" value="Unassembled WGS sequence"/>
</dbReference>
<dbReference type="STRING" id="1850517.A8708_22505"/>
<dbReference type="SUPFAM" id="SSF55594">
    <property type="entry name" value="HPr-like"/>
    <property type="match status" value="1"/>
</dbReference>
<name>A0A198A1X7_9BACL</name>